<gene>
    <name evidence="1" type="ORF">EV650_0463</name>
</gene>
<accession>A0A4R7ZVF3</accession>
<evidence type="ECO:0000313" key="2">
    <source>
        <dbReference type="Proteomes" id="UP000295447"/>
    </source>
</evidence>
<dbReference type="Proteomes" id="UP000295447">
    <property type="component" value="Unassembled WGS sequence"/>
</dbReference>
<proteinExistence type="predicted"/>
<protein>
    <submittedName>
        <fullName evidence="1">Uncharacterized protein</fullName>
    </submittedName>
</protein>
<organism evidence="1 2">
    <name type="scientific">Kribbella kalugense</name>
    <dbReference type="NCBI Taxonomy" id="2512221"/>
    <lineage>
        <taxon>Bacteria</taxon>
        <taxon>Bacillati</taxon>
        <taxon>Actinomycetota</taxon>
        <taxon>Actinomycetes</taxon>
        <taxon>Propionibacteriales</taxon>
        <taxon>Kribbellaceae</taxon>
        <taxon>Kribbella</taxon>
    </lineage>
</organism>
<dbReference type="EMBL" id="SODF01000001">
    <property type="protein sequence ID" value="TDW21635.1"/>
    <property type="molecule type" value="Genomic_DNA"/>
</dbReference>
<name>A0A4R7ZVF3_9ACTN</name>
<evidence type="ECO:0000313" key="1">
    <source>
        <dbReference type="EMBL" id="TDW21635.1"/>
    </source>
</evidence>
<dbReference type="AlphaFoldDB" id="A0A4R7ZVF3"/>
<sequence>MDNSDPGPEPLHFIGMSFDNLTPAWTDQPLTNPGVAADVVDLVLSLGDRQRGTFAVVLCDPDDHYRATVLIDLPSEFDHLSPVVDAAEVCTTALKPIIAAVDTAPDTGVILALGRPGHANLPDLDAEWTKAATTICTTANIRLLGFYIATKEGVHHPNSLAAA</sequence>
<comment type="caution">
    <text evidence="1">The sequence shown here is derived from an EMBL/GenBank/DDBJ whole genome shotgun (WGS) entry which is preliminary data.</text>
</comment>
<reference evidence="1 2" key="1">
    <citation type="submission" date="2019-03" db="EMBL/GenBank/DDBJ databases">
        <title>Genomic Encyclopedia of Type Strains, Phase III (KMG-III): the genomes of soil and plant-associated and newly described type strains.</title>
        <authorList>
            <person name="Whitman W."/>
        </authorList>
    </citation>
    <scope>NUCLEOTIDE SEQUENCE [LARGE SCALE GENOMIC DNA]</scope>
    <source>
        <strain evidence="1 2">VKM Ac-2570</strain>
    </source>
</reference>
<keyword evidence="2" id="KW-1185">Reference proteome</keyword>